<evidence type="ECO:0000313" key="4">
    <source>
        <dbReference type="Proteomes" id="UP000253472"/>
    </source>
</evidence>
<reference evidence="3 4" key="1">
    <citation type="submission" date="2018-06" db="EMBL/GenBank/DDBJ databases">
        <title>Whole genome sequencing of Candida tropicalis (genome annotated by CSBL at Korea University).</title>
        <authorList>
            <person name="Ahn J."/>
        </authorList>
    </citation>
    <scope>NUCLEOTIDE SEQUENCE [LARGE SCALE GENOMIC DNA]</scope>
    <source>
        <strain evidence="3 4">ATCC 20962</strain>
    </source>
</reference>
<feature type="chain" id="PRO_5016835029" description="FAS1 domain-containing protein" evidence="2">
    <location>
        <begin position="19"/>
        <end position="537"/>
    </location>
</feature>
<accession>A0A367XSY7</accession>
<evidence type="ECO:0000313" key="3">
    <source>
        <dbReference type="EMBL" id="RCK56519.1"/>
    </source>
</evidence>
<dbReference type="PANTHER" id="PTHR28156">
    <property type="entry name" value="FAS1 DOMAIN-CONTAINING PROTEIN YDR262W"/>
    <property type="match status" value="1"/>
</dbReference>
<dbReference type="AlphaFoldDB" id="A0A367XSY7"/>
<protein>
    <recommendedName>
        <fullName evidence="5">FAS1 domain-containing protein</fullName>
    </recommendedName>
</protein>
<gene>
    <name evidence="3" type="ORF">Cantr_05320</name>
</gene>
<keyword evidence="1 2" id="KW-0732">Signal</keyword>
<evidence type="ECO:0000256" key="1">
    <source>
        <dbReference type="ARBA" id="ARBA00022729"/>
    </source>
</evidence>
<name>A0A367XSY7_9ASCO</name>
<sequence>MKFSTLVSIATVTTLVAAKNVVNLHDLKIGVEGEEQEDTNEKREPKNVVNLQGLQLGVSDEQEEIAKRDAKNIVNILGLKGEDKQKRDAKNVVNLHESTGNDKREPKNVVNLHGDVKEKREPKNVVNLHGDVKEKREPKNVVNLHGDVKEKREPKNVINLQALKEEFEADNSNEKRERIFNPDLPQLEILKQALEGGDEPKRDAKDLAALAGLVDTLKKRDAKNVPNLEALRQALDASINKRDAKNLADLEALKKALDANINKRDAKNLADLDALKKALEASIDKRDAKNLANLEALRQALDEAPINKRETDKAFKLDDFIAHAPPTRPNPKNILDVAELQRSQQGPRGADRTYQEIIDSRDSLLEFDVVDCYNNLLQSVLPQLSSISIFTGYIREFLDIDAKTANPNEVMLVIAPDNDAIETKLNDLKPWEFPKSLESAKDDKEQEEILNNNLLNFLNGHLVNNFEKKLVIDKSVTDAVVIITQLNNSNFLKIKQVRSSDKFFIKLVDHEDWIPVESVKQVENGFVFIIKDSLVKP</sequence>
<keyword evidence="4" id="KW-1185">Reference proteome</keyword>
<evidence type="ECO:0008006" key="5">
    <source>
        <dbReference type="Google" id="ProtNLM"/>
    </source>
</evidence>
<dbReference type="STRING" id="5486.A0A367XSY7"/>
<feature type="signal peptide" evidence="2">
    <location>
        <begin position="1"/>
        <end position="18"/>
    </location>
</feature>
<comment type="caution">
    <text evidence="3">The sequence shown here is derived from an EMBL/GenBank/DDBJ whole genome shotgun (WGS) entry which is preliminary data.</text>
</comment>
<dbReference type="InterPro" id="IPR040200">
    <property type="entry name" value="Mug57-like"/>
</dbReference>
<dbReference type="OrthoDB" id="5551751at2759"/>
<proteinExistence type="predicted"/>
<dbReference type="Proteomes" id="UP000253472">
    <property type="component" value="Unassembled WGS sequence"/>
</dbReference>
<evidence type="ECO:0000256" key="2">
    <source>
        <dbReference type="SAM" id="SignalP"/>
    </source>
</evidence>
<dbReference type="EMBL" id="QLNQ01000029">
    <property type="protein sequence ID" value="RCK56519.1"/>
    <property type="molecule type" value="Genomic_DNA"/>
</dbReference>
<organism evidence="3 4">
    <name type="scientific">Candida viswanathii</name>
    <dbReference type="NCBI Taxonomy" id="5486"/>
    <lineage>
        <taxon>Eukaryota</taxon>
        <taxon>Fungi</taxon>
        <taxon>Dikarya</taxon>
        <taxon>Ascomycota</taxon>
        <taxon>Saccharomycotina</taxon>
        <taxon>Pichiomycetes</taxon>
        <taxon>Debaryomycetaceae</taxon>
        <taxon>Candida/Lodderomyces clade</taxon>
        <taxon>Candida</taxon>
    </lineage>
</organism>
<dbReference type="PANTHER" id="PTHR28156:SF1">
    <property type="entry name" value="FAS1 DOMAIN-CONTAINING PROTEIN YDR262W"/>
    <property type="match status" value="1"/>
</dbReference>